<organism evidence="2 3">
    <name type="scientific">Pisolithus microcarpus 441</name>
    <dbReference type="NCBI Taxonomy" id="765257"/>
    <lineage>
        <taxon>Eukaryota</taxon>
        <taxon>Fungi</taxon>
        <taxon>Dikarya</taxon>
        <taxon>Basidiomycota</taxon>
        <taxon>Agaricomycotina</taxon>
        <taxon>Agaricomycetes</taxon>
        <taxon>Agaricomycetidae</taxon>
        <taxon>Boletales</taxon>
        <taxon>Sclerodermatineae</taxon>
        <taxon>Pisolithaceae</taxon>
        <taxon>Pisolithus</taxon>
    </lineage>
</organism>
<dbReference type="OrthoDB" id="3148220at2759"/>
<dbReference type="HOGENOM" id="CLU_038181_0_1_1"/>
<reference evidence="3" key="2">
    <citation type="submission" date="2015-01" db="EMBL/GenBank/DDBJ databases">
        <title>Evolutionary Origins and Diversification of the Mycorrhizal Mutualists.</title>
        <authorList>
            <consortium name="DOE Joint Genome Institute"/>
            <consortium name="Mycorrhizal Genomics Consortium"/>
            <person name="Kohler A."/>
            <person name="Kuo A."/>
            <person name="Nagy L.G."/>
            <person name="Floudas D."/>
            <person name="Copeland A."/>
            <person name="Barry K.W."/>
            <person name="Cichocki N."/>
            <person name="Veneault-Fourrey C."/>
            <person name="LaButti K."/>
            <person name="Lindquist E.A."/>
            <person name="Lipzen A."/>
            <person name="Lundell T."/>
            <person name="Morin E."/>
            <person name="Murat C."/>
            <person name="Riley R."/>
            <person name="Ohm R."/>
            <person name="Sun H."/>
            <person name="Tunlid A."/>
            <person name="Henrissat B."/>
            <person name="Grigoriev I.V."/>
            <person name="Hibbett D.S."/>
            <person name="Martin F."/>
        </authorList>
    </citation>
    <scope>NUCLEOTIDE SEQUENCE [LARGE SCALE GENOMIC DNA]</scope>
    <source>
        <strain evidence="3">441</strain>
    </source>
</reference>
<proteinExistence type="predicted"/>
<dbReference type="EMBL" id="KN833802">
    <property type="protein sequence ID" value="KIK18563.1"/>
    <property type="molecule type" value="Genomic_DNA"/>
</dbReference>
<dbReference type="Proteomes" id="UP000054018">
    <property type="component" value="Unassembled WGS sequence"/>
</dbReference>
<dbReference type="InterPro" id="IPR045341">
    <property type="entry name" value="DUF6532"/>
</dbReference>
<dbReference type="AlphaFoldDB" id="A0A0C9ZF17"/>
<dbReference type="Pfam" id="PF20149">
    <property type="entry name" value="DUF6532"/>
    <property type="match status" value="1"/>
</dbReference>
<name>A0A0C9ZF17_9AGAM</name>
<sequence length="261" mass="29507">MVKVQKLTENDGRPRARDYDDVTQEFMATVIREYHARLCTQAPMPDHAQETVLLSASWARGCQVTSVNLARSPQLVKLVTIRGSQIRGQLKTKLRPLVEAVYGFHSSQSKSAIKKNRALAEELKEGMNFAFKVGFRYGRCGFLKAPLIQKIVNMMWFANKHDDGVMFPDHFKPFPHPALALVLTGIECCIDEWATGTRMDVAFTIQEYRGMFESHLNCLREFEEATKQYGVLSGICNKIYEAGRFVATFVCLSLELTATCP</sequence>
<gene>
    <name evidence="2" type="ORF">PISMIDRAFT_109251</name>
</gene>
<evidence type="ECO:0000259" key="1">
    <source>
        <dbReference type="Pfam" id="PF20149"/>
    </source>
</evidence>
<reference evidence="2 3" key="1">
    <citation type="submission" date="2014-04" db="EMBL/GenBank/DDBJ databases">
        <authorList>
            <consortium name="DOE Joint Genome Institute"/>
            <person name="Kuo A."/>
            <person name="Kohler A."/>
            <person name="Costa M.D."/>
            <person name="Nagy L.G."/>
            <person name="Floudas D."/>
            <person name="Copeland A."/>
            <person name="Barry K.W."/>
            <person name="Cichocki N."/>
            <person name="Veneault-Fourrey C."/>
            <person name="LaButti K."/>
            <person name="Lindquist E.A."/>
            <person name="Lipzen A."/>
            <person name="Lundell T."/>
            <person name="Morin E."/>
            <person name="Murat C."/>
            <person name="Sun H."/>
            <person name="Tunlid A."/>
            <person name="Henrissat B."/>
            <person name="Grigoriev I.V."/>
            <person name="Hibbett D.S."/>
            <person name="Martin F."/>
            <person name="Nordberg H.P."/>
            <person name="Cantor M.N."/>
            <person name="Hua S.X."/>
        </authorList>
    </citation>
    <scope>NUCLEOTIDE SEQUENCE [LARGE SCALE GENOMIC DNA]</scope>
    <source>
        <strain evidence="2 3">441</strain>
    </source>
</reference>
<dbReference type="STRING" id="765257.A0A0C9ZF17"/>
<evidence type="ECO:0000313" key="3">
    <source>
        <dbReference type="Proteomes" id="UP000054018"/>
    </source>
</evidence>
<protein>
    <recommendedName>
        <fullName evidence="1">DUF6532 domain-containing protein</fullName>
    </recommendedName>
</protein>
<accession>A0A0C9ZF17</accession>
<evidence type="ECO:0000313" key="2">
    <source>
        <dbReference type="EMBL" id="KIK18563.1"/>
    </source>
</evidence>
<keyword evidence="3" id="KW-1185">Reference proteome</keyword>
<feature type="domain" description="DUF6532" evidence="1">
    <location>
        <begin position="31"/>
        <end position="222"/>
    </location>
</feature>